<dbReference type="InterPro" id="IPR011611">
    <property type="entry name" value="PfkB_dom"/>
</dbReference>
<comment type="caution">
    <text evidence="4">The sequence shown here is derived from an EMBL/GenBank/DDBJ whole genome shotgun (WGS) entry which is preliminary data.</text>
</comment>
<name>W5II70_SCAIO</name>
<proteinExistence type="predicted"/>
<evidence type="ECO:0000313" key="5">
    <source>
        <dbReference type="Proteomes" id="UP000005777"/>
    </source>
</evidence>
<accession>W5II70</accession>
<sequence length="348" mass="37139">MNSLTHDAPLQPSAAQAVPSPHAPCVFHLGQVIVDLTLHIDHLPERGGDIFATSNDISVGGGYNVLTAIRRFHAPAVYMGALGTGPMADKAVEALNKIGVKTLGPTLPNIDTGYCVAMTEPSGERTFVSTRGAETMVPPETYESINLSEGDVVYLSGYSFSHKSNREAIERFARKNKGWAGTTLFDVGPMVADIEDSCIETLQNLKLLWSVNEREATILCKRFSINLSPAEDDNRFYSHQCSALSRYLNTPVILRAGAKGAWYCGAAMASESSVQFIPTLQVKPIDTNGAGDAHSGALCASILLGRPLYESLVLANCAGALSTTMDGPATCPSLEVCQEAAQSLMKTK</sequence>
<dbReference type="PANTHER" id="PTHR10584:SF166">
    <property type="entry name" value="RIBOKINASE"/>
    <property type="match status" value="1"/>
</dbReference>
<dbReference type="EMBL" id="ADCX01000002">
    <property type="protein sequence ID" value="EFG26565.1"/>
    <property type="molecule type" value="Genomic_DNA"/>
</dbReference>
<dbReference type="GO" id="GO:0016301">
    <property type="term" value="F:kinase activity"/>
    <property type="evidence" value="ECO:0007669"/>
    <property type="project" value="UniProtKB-KW"/>
</dbReference>
<keyword evidence="1" id="KW-0808">Transferase</keyword>
<feature type="domain" description="Carbohydrate kinase PfkB" evidence="3">
    <location>
        <begin position="59"/>
        <end position="331"/>
    </location>
</feature>
<protein>
    <recommendedName>
        <fullName evidence="3">Carbohydrate kinase PfkB domain-containing protein</fullName>
    </recommendedName>
</protein>
<dbReference type="Gene3D" id="3.40.1190.20">
    <property type="match status" value="1"/>
</dbReference>
<evidence type="ECO:0000313" key="4">
    <source>
        <dbReference type="EMBL" id="EFG26565.1"/>
    </source>
</evidence>
<dbReference type="HOGENOM" id="CLU_027634_7_0_11"/>
<keyword evidence="5" id="KW-1185">Reference proteome</keyword>
<reference evidence="4 5" key="1">
    <citation type="submission" date="2012-01" db="EMBL/GenBank/DDBJ databases">
        <title>The Genome Sequence of Scardovia inopinata F0304.</title>
        <authorList>
            <consortium name="The Broad Institute Genome Sequencing Platform"/>
            <person name="Earl A."/>
            <person name="Ward D."/>
            <person name="Feldgarden M."/>
            <person name="Gevers D."/>
            <person name="Izard J."/>
            <person name="Baranova O.V."/>
            <person name="Blanton J.M."/>
            <person name="Tanner A.C."/>
            <person name="Dewhirst F.E."/>
            <person name="Young S.K."/>
            <person name="Zeng Q."/>
            <person name="Gargeya S."/>
            <person name="Fitzgerald M."/>
            <person name="Haas B."/>
            <person name="Abouelleil A."/>
            <person name="Alvarado L."/>
            <person name="Arachchi H.M."/>
            <person name="Berlin A."/>
            <person name="Chapman S.B."/>
            <person name="Gearin G."/>
            <person name="Goldberg J."/>
            <person name="Griggs A."/>
            <person name="Gujja S."/>
            <person name="Hansen M."/>
            <person name="Heiman D."/>
            <person name="Howarth C."/>
            <person name="Larimer J."/>
            <person name="Lui A."/>
            <person name="MacDonald P.J."/>
            <person name="McCowen C."/>
            <person name="Montmayeur A."/>
            <person name="Murphy C."/>
            <person name="Neiman D."/>
            <person name="Pearson M."/>
            <person name="Priest M."/>
            <person name="Roberts A."/>
            <person name="Saif S."/>
            <person name="Shea T."/>
            <person name="Sisk P."/>
            <person name="Stolte C."/>
            <person name="Sykes S."/>
            <person name="Wortman J."/>
            <person name="Nusbaum C."/>
            <person name="Birren B."/>
        </authorList>
    </citation>
    <scope>NUCLEOTIDE SEQUENCE [LARGE SCALE GENOMIC DNA]</scope>
    <source>
        <strain evidence="4 5">F0304</strain>
    </source>
</reference>
<dbReference type="Pfam" id="PF00294">
    <property type="entry name" value="PfkB"/>
    <property type="match status" value="1"/>
</dbReference>
<dbReference type="SUPFAM" id="SSF53613">
    <property type="entry name" value="Ribokinase-like"/>
    <property type="match status" value="1"/>
</dbReference>
<gene>
    <name evidence="4" type="ORF">HMPREF9020_00187</name>
</gene>
<dbReference type="AlphaFoldDB" id="W5II70"/>
<dbReference type="Proteomes" id="UP000005777">
    <property type="component" value="Unassembled WGS sequence"/>
</dbReference>
<dbReference type="eggNOG" id="COG0524">
    <property type="taxonomic scope" value="Bacteria"/>
</dbReference>
<dbReference type="RefSeq" id="WP_006292527.1">
    <property type="nucleotide sequence ID" value="NZ_GG770225.1"/>
</dbReference>
<organism evidence="4 5">
    <name type="scientific">Scardovia inopinata F0304</name>
    <dbReference type="NCBI Taxonomy" id="641146"/>
    <lineage>
        <taxon>Bacteria</taxon>
        <taxon>Bacillati</taxon>
        <taxon>Actinomycetota</taxon>
        <taxon>Actinomycetes</taxon>
        <taxon>Bifidobacteriales</taxon>
        <taxon>Bifidobacteriaceae</taxon>
        <taxon>Scardovia</taxon>
    </lineage>
</organism>
<evidence type="ECO:0000256" key="2">
    <source>
        <dbReference type="ARBA" id="ARBA00022777"/>
    </source>
</evidence>
<dbReference type="InterPro" id="IPR029056">
    <property type="entry name" value="Ribokinase-like"/>
</dbReference>
<evidence type="ECO:0000256" key="1">
    <source>
        <dbReference type="ARBA" id="ARBA00022679"/>
    </source>
</evidence>
<keyword evidence="2" id="KW-0418">Kinase</keyword>
<dbReference type="PANTHER" id="PTHR10584">
    <property type="entry name" value="SUGAR KINASE"/>
    <property type="match status" value="1"/>
</dbReference>
<evidence type="ECO:0000259" key="3">
    <source>
        <dbReference type="Pfam" id="PF00294"/>
    </source>
</evidence>
<dbReference type="GO" id="GO:0005829">
    <property type="term" value="C:cytosol"/>
    <property type="evidence" value="ECO:0007669"/>
    <property type="project" value="TreeGrafter"/>
</dbReference>